<reference evidence="1 2" key="1">
    <citation type="submission" date="2021-04" db="EMBL/GenBank/DDBJ databases">
        <authorList>
            <person name="Shkoporov A.N."/>
            <person name="Stockdale S.R."/>
            <person name="Guerin E."/>
            <person name="Ross R.P."/>
            <person name="Hill C."/>
        </authorList>
    </citation>
    <scope>NUCLEOTIDE SEQUENCE [LARGE SCALE GENOMIC DNA]</scope>
    <source>
        <strain evidence="2">cr61_1</strain>
    </source>
</reference>
<dbReference type="GeneID" id="75687009"/>
<dbReference type="EMBL" id="MZ130491">
    <property type="protein sequence ID" value="QWM90585.1"/>
    <property type="molecule type" value="Genomic_DNA"/>
</dbReference>
<dbReference type="RefSeq" id="YP_010509525.1">
    <property type="nucleotide sequence ID" value="NC_067209.1"/>
</dbReference>
<protein>
    <submittedName>
        <fullName evidence="1">Uncharacterized protein</fullName>
    </submittedName>
</protein>
<sequence length="146" mass="16350">MNTRAIVILYDGNKIQEKSVVKLAQLLRKEGVTREENVSISILDQDDIAATLAKSKVDNTIVFKEVVEKSPVEQSLIYLSGLYGKTVWQNPILFGIHLAKNREVLNPETRTALRILCKEEVSAELALKYGFTLQHLTAIQSVVTLI</sequence>
<evidence type="ECO:0000313" key="2">
    <source>
        <dbReference type="Proteomes" id="UP000827408"/>
    </source>
</evidence>
<evidence type="ECO:0000313" key="1">
    <source>
        <dbReference type="EMBL" id="QWM90585.1"/>
    </source>
</evidence>
<name>A0AAE7RXM8_9CAUD</name>
<keyword evidence="2" id="KW-1185">Reference proteome</keyword>
<proteinExistence type="predicted"/>
<dbReference type="Proteomes" id="UP000827408">
    <property type="component" value="Segment"/>
</dbReference>
<gene>
    <name evidence="1" type="primary">gp_67517</name>
</gene>
<organism evidence="1 2">
    <name type="scientific">uncultured phage cr61_1</name>
    <dbReference type="NCBI Taxonomy" id="2986417"/>
    <lineage>
        <taxon>Viruses</taxon>
        <taxon>Duplodnaviria</taxon>
        <taxon>Heunggongvirae</taxon>
        <taxon>Uroviricota</taxon>
        <taxon>Caudoviricetes</taxon>
        <taxon>Crassvirales</taxon>
        <taxon>Suoliviridae</taxon>
        <taxon>Oafivirinae</taxon>
        <taxon>Bohxovirus</taxon>
        <taxon>Bohxovirus oralis</taxon>
    </lineage>
</organism>
<dbReference type="KEGG" id="vg:75687009"/>
<accession>A0AAE7RXM8</accession>